<comment type="caution">
    <text evidence="3">The sequence shown here is derived from an EMBL/GenBank/DDBJ whole genome shotgun (WGS) entry which is preliminary data.</text>
</comment>
<dbReference type="EMBL" id="JAWLKA010000029">
    <property type="protein sequence ID" value="MDV6285853.1"/>
    <property type="molecule type" value="Genomic_DNA"/>
</dbReference>
<evidence type="ECO:0000313" key="3">
    <source>
        <dbReference type="EMBL" id="MDV6285853.1"/>
    </source>
</evidence>
<proteinExistence type="predicted"/>
<feature type="compositionally biased region" description="Polar residues" evidence="1">
    <location>
        <begin position="156"/>
        <end position="173"/>
    </location>
</feature>
<keyword evidence="3" id="KW-0378">Hydrolase</keyword>
<organism evidence="3 4">
    <name type="scientific">Rhodococcus jostii</name>
    <dbReference type="NCBI Taxonomy" id="132919"/>
    <lineage>
        <taxon>Bacteria</taxon>
        <taxon>Bacillati</taxon>
        <taxon>Actinomycetota</taxon>
        <taxon>Actinomycetes</taxon>
        <taxon>Mycobacteriales</taxon>
        <taxon>Nocardiaceae</taxon>
        <taxon>Rhodococcus</taxon>
    </lineage>
</organism>
<dbReference type="RefSeq" id="WP_317571176.1">
    <property type="nucleotide sequence ID" value="NZ_JAWLKA010000029.1"/>
</dbReference>
<gene>
    <name evidence="3" type="ORF">R3Q59_35800</name>
</gene>
<dbReference type="Proteomes" id="UP001185737">
    <property type="component" value="Unassembled WGS sequence"/>
</dbReference>
<feature type="domain" description="AB hydrolase-1" evidence="2">
    <location>
        <begin position="2"/>
        <end position="151"/>
    </location>
</feature>
<dbReference type="SUPFAM" id="SSF53474">
    <property type="entry name" value="alpha/beta-Hydrolases"/>
    <property type="match status" value="1"/>
</dbReference>
<sequence>MLAVDLPGYGRSAPLDHHSSEALAAAVGEVVPARPALASHSLGGLVLAHAVGALRPELAVYEDPVWSPSPEPAVVQYFRDQKGTLADLEREHPRWSDRNRRNKLDALSAWDPGIVDNLGTSTPAPVETAVAPSLLVLANPSRLARAPAQRNWCGADSTSGPSPTPDMSCTSTPCRIPRSAGGLGRGSGGSRASLSVSS</sequence>
<dbReference type="InterPro" id="IPR029058">
    <property type="entry name" value="AB_hydrolase_fold"/>
</dbReference>
<evidence type="ECO:0000256" key="1">
    <source>
        <dbReference type="SAM" id="MobiDB-lite"/>
    </source>
</evidence>
<accession>A0ABU4CQL9</accession>
<name>A0ABU4CQL9_RHOJO</name>
<dbReference type="Gene3D" id="3.40.50.1820">
    <property type="entry name" value="alpha/beta hydrolase"/>
    <property type="match status" value="1"/>
</dbReference>
<dbReference type="Pfam" id="PF12697">
    <property type="entry name" value="Abhydrolase_6"/>
    <property type="match status" value="1"/>
</dbReference>
<reference evidence="3 4" key="1">
    <citation type="submission" date="2023-10" db="EMBL/GenBank/DDBJ databases">
        <title>Development of a sustainable strategy for remediation of hydrocarbon-contaminated territories based on the waste exchange concept.</title>
        <authorList>
            <person name="Krivoruchko A."/>
        </authorList>
    </citation>
    <scope>NUCLEOTIDE SEQUENCE [LARGE SCALE GENOMIC DNA]</scope>
    <source>
        <strain evidence="3 4">IEGM 60</strain>
    </source>
</reference>
<keyword evidence="4" id="KW-1185">Reference proteome</keyword>
<dbReference type="InterPro" id="IPR000073">
    <property type="entry name" value="AB_hydrolase_1"/>
</dbReference>
<protein>
    <submittedName>
        <fullName evidence="3">Alpha/beta hydrolase</fullName>
    </submittedName>
</protein>
<feature type="region of interest" description="Disordered" evidence="1">
    <location>
        <begin position="151"/>
        <end position="198"/>
    </location>
</feature>
<evidence type="ECO:0000313" key="4">
    <source>
        <dbReference type="Proteomes" id="UP001185737"/>
    </source>
</evidence>
<evidence type="ECO:0000259" key="2">
    <source>
        <dbReference type="Pfam" id="PF12697"/>
    </source>
</evidence>
<dbReference type="GO" id="GO:0016787">
    <property type="term" value="F:hydrolase activity"/>
    <property type="evidence" value="ECO:0007669"/>
    <property type="project" value="UniProtKB-KW"/>
</dbReference>